<dbReference type="Pfam" id="PF06739">
    <property type="entry name" value="SBBP"/>
    <property type="match status" value="4"/>
</dbReference>
<evidence type="ECO:0000259" key="1">
    <source>
        <dbReference type="Pfam" id="PF18962"/>
    </source>
</evidence>
<sequence>MRKSRPILFSAEGNMKNLRIVLLVFAILIQLCLFKTFQQANAQVYEQWVTKYNGLGIGVDYAQSLAIDRNGNAYVTGHSYVNGINSDYATIKYDSAGVEQWFARYNGPANYLCDIAKSLAVDADGNVYVTGYSEGSGTDADYATIKYAPTGIEQWVARYNGPGNGPDQAYSLAVDLDGNVYVTGASIGSSTGWDYTTIKYDSAGIEQWVATYNGPGNGSDQANSLAVDPSGNVFITGRSDGSGASNDLATIKYGIDGSELWVARYSSPVLGCDVPSSLYIDVDGNVYVTAASGGIETGLDYVTIKYDPRGFELWVVRYNGPENGDDCSTSLDVDSDGSVYVTGFSEGSGTDWDYATIKYDPNGIEQWEARYNGLGNSLDLAYSLAVDGDGSVYVTGLSEGNGTYYDYATVKYDNNGFELWVARFNGPGNFDDGAQSLAVSAEGNVYVTGYSDGSGTNYDYATIKYTQIYNPYFAIDLIPFSVPIQIPASGGSFEYYLFAANNIGDPSAADMWIDAILPSGSGHDLLLGPVSVNLNPGTTSWHRTQTVPGTAPSGQYQYIAHIGFYPYLTWDCDFLEFVKLDTGGVSLLDDFNNVNECFDILSAEETPALPEIYEVLGAYPNPFNPATALSYKLPNACIVNLLVYDVSGRLVTELVNGWRDAGTHEVTFDGSNLVSGIYIYNLTAGDYKASGKMVLMK</sequence>
<organism evidence="2 3">
    <name type="scientific">candidate division LCP-89 bacterium B3_LCP</name>
    <dbReference type="NCBI Taxonomy" id="2012998"/>
    <lineage>
        <taxon>Bacteria</taxon>
        <taxon>Pseudomonadati</taxon>
        <taxon>Bacteria division LCP-89</taxon>
    </lineage>
</organism>
<dbReference type="NCBIfam" id="TIGR04183">
    <property type="entry name" value="Por_Secre_tail"/>
    <property type="match status" value="1"/>
</dbReference>
<dbReference type="InterPro" id="IPR013431">
    <property type="entry name" value="Delta_60_rpt"/>
</dbReference>
<dbReference type="AlphaFoldDB" id="A0A532V1X8"/>
<accession>A0A532V1X8</accession>
<name>A0A532V1X8_UNCL8</name>
<evidence type="ECO:0000313" key="3">
    <source>
        <dbReference type="Proteomes" id="UP000319619"/>
    </source>
</evidence>
<dbReference type="Pfam" id="PF18962">
    <property type="entry name" value="Por_Secre_tail"/>
    <property type="match status" value="1"/>
</dbReference>
<dbReference type="InterPro" id="IPR026444">
    <property type="entry name" value="Secre_tail"/>
</dbReference>
<dbReference type="Proteomes" id="UP000319619">
    <property type="component" value="Unassembled WGS sequence"/>
</dbReference>
<feature type="domain" description="Secretion system C-terminal sorting" evidence="1">
    <location>
        <begin position="619"/>
        <end position="694"/>
    </location>
</feature>
<dbReference type="SUPFAM" id="SSF101898">
    <property type="entry name" value="NHL repeat"/>
    <property type="match status" value="1"/>
</dbReference>
<gene>
    <name evidence="2" type="ORF">CEE37_06005</name>
</gene>
<dbReference type="PANTHER" id="PTHR35580:SF1">
    <property type="entry name" value="PHYTASE-LIKE DOMAIN-CONTAINING PROTEIN"/>
    <property type="match status" value="1"/>
</dbReference>
<protein>
    <recommendedName>
        <fullName evidence="1">Secretion system C-terminal sorting domain-containing protein</fullName>
    </recommendedName>
</protein>
<evidence type="ECO:0000313" key="2">
    <source>
        <dbReference type="EMBL" id="TKJ41216.1"/>
    </source>
</evidence>
<comment type="caution">
    <text evidence="2">The sequence shown here is derived from an EMBL/GenBank/DDBJ whole genome shotgun (WGS) entry which is preliminary data.</text>
</comment>
<dbReference type="InterPro" id="IPR010620">
    <property type="entry name" value="SBBP_repeat"/>
</dbReference>
<dbReference type="InterPro" id="IPR011042">
    <property type="entry name" value="6-blade_b-propeller_TolB-like"/>
</dbReference>
<dbReference type="EMBL" id="NJBN01000003">
    <property type="protein sequence ID" value="TKJ41216.1"/>
    <property type="molecule type" value="Genomic_DNA"/>
</dbReference>
<dbReference type="Gene3D" id="2.60.40.4070">
    <property type="match status" value="1"/>
</dbReference>
<dbReference type="NCBIfam" id="TIGR02608">
    <property type="entry name" value="delta_60_rpt"/>
    <property type="match status" value="5"/>
</dbReference>
<dbReference type="Gene3D" id="2.40.10.500">
    <property type="match status" value="1"/>
</dbReference>
<dbReference type="SUPFAM" id="SSF75011">
    <property type="entry name" value="3-carboxy-cis,cis-mucoante lactonizing enzyme"/>
    <property type="match status" value="1"/>
</dbReference>
<reference evidence="2 3" key="1">
    <citation type="submission" date="2017-06" db="EMBL/GenBank/DDBJ databases">
        <title>Novel microbial phyla capable of carbon fixation and sulfur reduction in deep-sea sediments.</title>
        <authorList>
            <person name="Huang J."/>
            <person name="Baker B."/>
            <person name="Wang Y."/>
        </authorList>
    </citation>
    <scope>NUCLEOTIDE SEQUENCE [LARGE SCALE GENOMIC DNA]</scope>
    <source>
        <strain evidence="2">B3_LCP</strain>
    </source>
</reference>
<dbReference type="Gene3D" id="2.120.10.30">
    <property type="entry name" value="TolB, C-terminal domain"/>
    <property type="match status" value="1"/>
</dbReference>
<dbReference type="PANTHER" id="PTHR35580">
    <property type="entry name" value="CELL SURFACE GLYCOPROTEIN (S-LAYER PROTEIN)-LIKE PROTEIN"/>
    <property type="match status" value="1"/>
</dbReference>
<dbReference type="InterPro" id="IPR052918">
    <property type="entry name" value="Motility_Chemotaxis_Reg"/>
</dbReference>
<proteinExistence type="predicted"/>